<reference evidence="10" key="1">
    <citation type="submission" date="2021-01" db="EMBL/GenBank/DDBJ databases">
        <authorList>
            <person name="Corre E."/>
            <person name="Pelletier E."/>
            <person name="Niang G."/>
            <person name="Scheremetjew M."/>
            <person name="Finn R."/>
            <person name="Kale V."/>
            <person name="Holt S."/>
            <person name="Cochrane G."/>
            <person name="Meng A."/>
            <person name="Brown T."/>
            <person name="Cohen L."/>
        </authorList>
    </citation>
    <scope>NUCLEOTIDE SEQUENCE</scope>
    <source>
        <strain evidence="10">CCMP 2712</strain>
    </source>
</reference>
<dbReference type="Pfam" id="PF20519">
    <property type="entry name" value="Polycystin_dom"/>
    <property type="match status" value="1"/>
</dbReference>
<evidence type="ECO:0000259" key="8">
    <source>
        <dbReference type="Pfam" id="PF08016"/>
    </source>
</evidence>
<gene>
    <name evidence="10" type="ORF">GTHE00462_LOCUS16196</name>
</gene>
<dbReference type="Pfam" id="PF08016">
    <property type="entry name" value="PKD_channel"/>
    <property type="match status" value="1"/>
</dbReference>
<evidence type="ECO:0000256" key="7">
    <source>
        <dbReference type="SAM" id="Phobius"/>
    </source>
</evidence>
<proteinExistence type="inferred from homology"/>
<evidence type="ECO:0000256" key="3">
    <source>
        <dbReference type="ARBA" id="ARBA00022692"/>
    </source>
</evidence>
<dbReference type="EMBL" id="HBKN01020618">
    <property type="protein sequence ID" value="CAE2301429.1"/>
    <property type="molecule type" value="Transcribed_RNA"/>
</dbReference>
<evidence type="ECO:0000259" key="9">
    <source>
        <dbReference type="Pfam" id="PF20519"/>
    </source>
</evidence>
<dbReference type="InterPro" id="IPR013122">
    <property type="entry name" value="PKD1_2_channel"/>
</dbReference>
<evidence type="ECO:0000256" key="5">
    <source>
        <dbReference type="ARBA" id="ARBA00023136"/>
    </source>
</evidence>
<feature type="region of interest" description="Disordered" evidence="6">
    <location>
        <begin position="539"/>
        <end position="572"/>
    </location>
</feature>
<feature type="domain" description="Polycystin" evidence="9">
    <location>
        <begin position="121"/>
        <end position="331"/>
    </location>
</feature>
<comment type="subcellular location">
    <subcellularLocation>
        <location evidence="1">Membrane</location>
        <topology evidence="1">Multi-pass membrane protein</topology>
    </subcellularLocation>
</comment>
<name>A0A7S4KPH9_GUITH</name>
<keyword evidence="3 7" id="KW-0812">Transmembrane</keyword>
<keyword evidence="4 7" id="KW-1133">Transmembrane helix</keyword>
<keyword evidence="5 7" id="KW-0472">Membrane</keyword>
<dbReference type="GO" id="GO:0016020">
    <property type="term" value="C:membrane"/>
    <property type="evidence" value="ECO:0007669"/>
    <property type="project" value="UniProtKB-SubCell"/>
</dbReference>
<dbReference type="AlphaFoldDB" id="A0A7S4KPH9"/>
<feature type="transmembrane region" description="Helical" evidence="7">
    <location>
        <begin position="452"/>
        <end position="476"/>
    </location>
</feature>
<dbReference type="InterPro" id="IPR046791">
    <property type="entry name" value="Polycystin_dom"/>
</dbReference>
<evidence type="ECO:0000256" key="4">
    <source>
        <dbReference type="ARBA" id="ARBA00022989"/>
    </source>
</evidence>
<evidence type="ECO:0000256" key="6">
    <source>
        <dbReference type="SAM" id="MobiDB-lite"/>
    </source>
</evidence>
<evidence type="ECO:0000313" key="10">
    <source>
        <dbReference type="EMBL" id="CAE2301429.1"/>
    </source>
</evidence>
<evidence type="ECO:0000256" key="2">
    <source>
        <dbReference type="ARBA" id="ARBA00007200"/>
    </source>
</evidence>
<dbReference type="InterPro" id="IPR051223">
    <property type="entry name" value="Polycystin"/>
</dbReference>
<organism evidence="10">
    <name type="scientific">Guillardia theta</name>
    <name type="common">Cryptophyte</name>
    <name type="synonym">Cryptomonas phi</name>
    <dbReference type="NCBI Taxonomy" id="55529"/>
    <lineage>
        <taxon>Eukaryota</taxon>
        <taxon>Cryptophyceae</taxon>
        <taxon>Pyrenomonadales</taxon>
        <taxon>Geminigeraceae</taxon>
        <taxon>Guillardia</taxon>
    </lineage>
</organism>
<sequence length="598" mass="67861">MNNFDSRTNLMQGLGDGEYQRVATSANDDGEAPGSIRRATSAARNIRDQLEIGREELMEYLSRSKRTRESCIRIPLVVLLTITFFSSVMFHVDVARVCEVERAVEHIYLFSDRKDLSISHFQDIHSLGEFWDWMEHVFVPTTFVQTDHVGNQLSQADWGRISQYNRILGSVRLQQRRSRPATCAIHVLDAFYGSECHPKDREPDNQPYGTPLCPPYENVPAKHEDGMQCLDASGYQEAIGLHDATSAAEGFTNDTEDGVYRFWLSDKLAAKLVAERVRYLEARHWIDRQTDMVEIVVSLYNGELSVFTEAILKLNVERGGYIGTEFSIASILLDPYKDRISQVTSDLQSYRIVCSLNLFFFLLQFLDVIRVQPRLAVILDTFAAASTDIFHFVLVFMTIVFCFAGMGTLLFGHELKAFSSISNSIVTCFELLVADMSAWQEMKALDQQTVTIGFTWVAGYVCLVTLIILNMLLAIVMDTYNARHGMAKEGEKDWSKEVFHSFNDVVQRFARRPTIYDVARAFEEKAKNADVITPDLLASSAEEAEPKEDEQKEVQGLPRSGSRSSQSSSISKDLAERCIQRVVNYQRLRRASRSEEIP</sequence>
<feature type="transmembrane region" description="Helical" evidence="7">
    <location>
        <begin position="389"/>
        <end position="411"/>
    </location>
</feature>
<dbReference type="PANTHER" id="PTHR10877:SF183">
    <property type="entry name" value="AT14535P-RELATED"/>
    <property type="match status" value="1"/>
</dbReference>
<dbReference type="Gene3D" id="1.10.287.70">
    <property type="match status" value="1"/>
</dbReference>
<feature type="transmembrane region" description="Helical" evidence="7">
    <location>
        <begin position="71"/>
        <end position="92"/>
    </location>
</feature>
<feature type="transmembrane region" description="Helical" evidence="7">
    <location>
        <begin position="349"/>
        <end position="369"/>
    </location>
</feature>
<feature type="compositionally biased region" description="Low complexity" evidence="6">
    <location>
        <begin position="560"/>
        <end position="571"/>
    </location>
</feature>
<accession>A0A7S4KPH9</accession>
<feature type="domain" description="Polycystin cation channel PKD1/PKD2" evidence="8">
    <location>
        <begin position="343"/>
        <end position="482"/>
    </location>
</feature>
<protein>
    <recommendedName>
        <fullName evidence="11">Polycystin cation channel PKD1/PKD2 domain-containing protein</fullName>
    </recommendedName>
</protein>
<comment type="similarity">
    <text evidence="2">Belongs to the polycystin family.</text>
</comment>
<evidence type="ECO:0000256" key="1">
    <source>
        <dbReference type="ARBA" id="ARBA00004141"/>
    </source>
</evidence>
<dbReference type="SUPFAM" id="SSF81324">
    <property type="entry name" value="Voltage-gated potassium channels"/>
    <property type="match status" value="1"/>
</dbReference>
<dbReference type="PANTHER" id="PTHR10877">
    <property type="entry name" value="POLYCYSTIN FAMILY MEMBER"/>
    <property type="match status" value="1"/>
</dbReference>
<evidence type="ECO:0008006" key="11">
    <source>
        <dbReference type="Google" id="ProtNLM"/>
    </source>
</evidence>